<organism evidence="3 4">
    <name type="scientific">Hibiscus sabdariffa</name>
    <name type="common">roselle</name>
    <dbReference type="NCBI Taxonomy" id="183260"/>
    <lineage>
        <taxon>Eukaryota</taxon>
        <taxon>Viridiplantae</taxon>
        <taxon>Streptophyta</taxon>
        <taxon>Embryophyta</taxon>
        <taxon>Tracheophyta</taxon>
        <taxon>Spermatophyta</taxon>
        <taxon>Magnoliopsida</taxon>
        <taxon>eudicotyledons</taxon>
        <taxon>Gunneridae</taxon>
        <taxon>Pentapetalae</taxon>
        <taxon>rosids</taxon>
        <taxon>malvids</taxon>
        <taxon>Malvales</taxon>
        <taxon>Malvaceae</taxon>
        <taxon>Malvoideae</taxon>
        <taxon>Hibiscus</taxon>
    </lineage>
</organism>
<reference evidence="3 4" key="1">
    <citation type="journal article" date="2024" name="G3 (Bethesda)">
        <title>Genome assembly of Hibiscus sabdariffa L. provides insights into metabolisms of medicinal natural products.</title>
        <authorList>
            <person name="Kim T."/>
        </authorList>
    </citation>
    <scope>NUCLEOTIDE SEQUENCE [LARGE SCALE GENOMIC DNA]</scope>
    <source>
        <strain evidence="3">TK-2024</strain>
        <tissue evidence="3">Old leaves</tissue>
    </source>
</reference>
<sequence>MGGSWFLKLLLSMLLLLSFPQGHGRKVLEAAVGFSAEEFAESRGMAEMMDYKDPGPNTNPKAGFIISPPPPLS</sequence>
<dbReference type="Proteomes" id="UP001396334">
    <property type="component" value="Unassembled WGS sequence"/>
</dbReference>
<evidence type="ECO:0000313" key="3">
    <source>
        <dbReference type="EMBL" id="KAK9039460.1"/>
    </source>
</evidence>
<evidence type="ECO:0000313" key="4">
    <source>
        <dbReference type="Proteomes" id="UP001396334"/>
    </source>
</evidence>
<protein>
    <submittedName>
        <fullName evidence="3">Uncharacterized protein</fullName>
    </submittedName>
</protein>
<gene>
    <name evidence="3" type="ORF">V6N11_014660</name>
</gene>
<accession>A0ABR2TPR5</accession>
<proteinExistence type="predicted"/>
<keyword evidence="2" id="KW-0732">Signal</keyword>
<name>A0ABR2TPR5_9ROSI</name>
<feature type="region of interest" description="Disordered" evidence="1">
    <location>
        <begin position="48"/>
        <end position="73"/>
    </location>
</feature>
<keyword evidence="4" id="KW-1185">Reference proteome</keyword>
<feature type="chain" id="PRO_5046303355" evidence="2">
    <location>
        <begin position="25"/>
        <end position="73"/>
    </location>
</feature>
<feature type="signal peptide" evidence="2">
    <location>
        <begin position="1"/>
        <end position="24"/>
    </location>
</feature>
<dbReference type="PANTHER" id="PTHR37908:SF4">
    <property type="entry name" value="PROTEIN, PUTATIVE-RELATED"/>
    <property type="match status" value="1"/>
</dbReference>
<dbReference type="EMBL" id="JBBPBN010000004">
    <property type="protein sequence ID" value="KAK9039460.1"/>
    <property type="molecule type" value="Genomic_DNA"/>
</dbReference>
<evidence type="ECO:0000256" key="2">
    <source>
        <dbReference type="SAM" id="SignalP"/>
    </source>
</evidence>
<evidence type="ECO:0000256" key="1">
    <source>
        <dbReference type="SAM" id="MobiDB-lite"/>
    </source>
</evidence>
<dbReference type="PANTHER" id="PTHR37908">
    <property type="entry name" value="TRANSMEMBRANE PROTEIN"/>
    <property type="match status" value="1"/>
</dbReference>
<comment type="caution">
    <text evidence="3">The sequence shown here is derived from an EMBL/GenBank/DDBJ whole genome shotgun (WGS) entry which is preliminary data.</text>
</comment>